<feature type="compositionally biased region" description="Pro residues" evidence="7">
    <location>
        <begin position="904"/>
        <end position="917"/>
    </location>
</feature>
<keyword evidence="2 6" id="KW-0479">Metal-binding</keyword>
<feature type="domain" description="C3H1-type" evidence="8">
    <location>
        <begin position="213"/>
        <end position="236"/>
    </location>
</feature>
<feature type="zinc finger region" description="C3H1-type" evidence="6">
    <location>
        <begin position="239"/>
        <end position="266"/>
    </location>
</feature>
<feature type="region of interest" description="Disordered" evidence="7">
    <location>
        <begin position="380"/>
        <end position="457"/>
    </location>
</feature>
<evidence type="ECO:0000256" key="7">
    <source>
        <dbReference type="SAM" id="MobiDB-lite"/>
    </source>
</evidence>
<dbReference type="GO" id="GO:0008270">
    <property type="term" value="F:zinc ion binding"/>
    <property type="evidence" value="ECO:0007669"/>
    <property type="project" value="UniProtKB-KW"/>
</dbReference>
<dbReference type="PANTHER" id="PTHR13119:SF22">
    <property type="entry name" value="ZINC FINGER CCCH DOMAIN-CONTAINING PROTEIN 6"/>
    <property type="match status" value="1"/>
</dbReference>
<feature type="region of interest" description="Disordered" evidence="7">
    <location>
        <begin position="735"/>
        <end position="963"/>
    </location>
</feature>
<keyword evidence="5 6" id="KW-0862">Zinc</keyword>
<feature type="compositionally biased region" description="Basic and acidic residues" evidence="7">
    <location>
        <begin position="570"/>
        <end position="586"/>
    </location>
</feature>
<dbReference type="GO" id="GO:0003723">
    <property type="term" value="F:RNA binding"/>
    <property type="evidence" value="ECO:0007669"/>
    <property type="project" value="InterPro"/>
</dbReference>
<dbReference type="GO" id="GO:0045892">
    <property type="term" value="P:negative regulation of DNA-templated transcription"/>
    <property type="evidence" value="ECO:0007669"/>
    <property type="project" value="InterPro"/>
</dbReference>
<dbReference type="AlphaFoldDB" id="A0A3Q3EA89"/>
<dbReference type="InterPro" id="IPR045124">
    <property type="entry name" value="Su(sable)-like"/>
</dbReference>
<keyword evidence="10" id="KW-1185">Reference proteome</keyword>
<feature type="compositionally biased region" description="Low complexity" evidence="7">
    <location>
        <begin position="942"/>
        <end position="952"/>
    </location>
</feature>
<keyword evidence="3" id="KW-0677">Repeat</keyword>
<feature type="compositionally biased region" description="Polar residues" evidence="7">
    <location>
        <begin position="875"/>
        <end position="885"/>
    </location>
</feature>
<sequence>MASVSLVSSPPAPVLDKNMTDSELAGDEEDGELEDGEIDDEGIGIEEENKEATEATDDKEKEKEKEKTKEKEEKTHRHSRKRYKKTREKRRSKRRRRDRQKQHHSPSSSSSSDSYDSDYDRQERPKNRKSQGSNRESDGQSSQVRGRGRGSGPGRGRGMLNKNKKLKGKPWGGRGRGRGGDEGKNSSGFQKKRPIMSKEFINQHTVEHNGRYICKYFLEGRCIKQGEQCKFEHELVIPDKKRELCKFYLQGYCSKGDNCIYEHEYPCKFFHTGAKCYQGDNCKFSHSALNDVTKELLDKIINTEEENAREDELELEDLRKQGIAPLPKPPPGVGLLPTPGQSSPTDGGASGQAGKKIPSLFEIKVQPTVDLAQKIALFSGGSEETPSGGNVPSATFPSSVPPPGSPGPMGHPTGPAMPQSPPGPPPPPHGFTMPPPPILPSGPPPPFRPNMQRPPFPPPDMGQNPADIFGSFLQNQTMGQQGPAMAFMQNLQQQMGAESQLQSLPPAVQKAIFLHLTQQQETTNWYSSDEEDGSCVSSILKTLKKQNEMHQAQSKPPQAAPLAPALGDPRTTDPRQRPPDMKKESDGAADPRLSRDPRKMRQMEPSSYRQPAPKKHSAGDEDEEGERELREKAVLIPLDASPNAVLRDPRCQLKQFSHIRVDILLQRPAFAQAVIWAPEDLIPSLVPKQEHSINLPLPPLIADAQMNRASLPDHPPVSSPPPTDPRLAAARLKERMSRLSSGSLEARSSAERPADPRQQKTLDPRLKRTGSLDSKLIGQKEPSAGGGGVVDPRLQKVNASSSSHAARAKQEPERLPPYAPRLASSSGGGLESPTTILGGISLYDPRNQSEQQKEQAEPPKKVGILKLPEKKDHNPPQSHSPTQRSESLEDAKSTDGASDQPRPSSSPPPPPASPIKPPAVHNLPIQALAGLIRPQYTDPRQAKQAGQGSAAQEEAEEKKKEEK</sequence>
<evidence type="ECO:0000313" key="10">
    <source>
        <dbReference type="Proteomes" id="UP000261660"/>
    </source>
</evidence>
<feature type="compositionally biased region" description="Basic and acidic residues" evidence="7">
    <location>
        <begin position="851"/>
        <end position="860"/>
    </location>
</feature>
<accession>A0A3Q3EA89</accession>
<feature type="domain" description="C3H1-type" evidence="8">
    <location>
        <begin position="267"/>
        <end position="289"/>
    </location>
</feature>
<protein>
    <submittedName>
        <fullName evidence="9">Zinc finger CCCH-type containing 6</fullName>
    </submittedName>
</protein>
<name>A0A3Q3EA89_9LABR</name>
<evidence type="ECO:0000313" key="9">
    <source>
        <dbReference type="Ensembl" id="ENSLBEP00000003998.1"/>
    </source>
</evidence>
<dbReference type="Pfam" id="PF22623">
    <property type="entry name" value="zf-CCCH_9"/>
    <property type="match status" value="1"/>
</dbReference>
<feature type="compositionally biased region" description="Basic and acidic residues" evidence="7">
    <location>
        <begin position="748"/>
        <end position="766"/>
    </location>
</feature>
<feature type="compositionally biased region" description="Pro residues" evidence="7">
    <location>
        <begin position="418"/>
        <end position="457"/>
    </location>
</feature>
<dbReference type="InterPro" id="IPR000571">
    <property type="entry name" value="Znf_CCCH"/>
</dbReference>
<evidence type="ECO:0000256" key="3">
    <source>
        <dbReference type="ARBA" id="ARBA00022737"/>
    </source>
</evidence>
<dbReference type="GeneTree" id="ENSGT00940000157396"/>
<evidence type="ECO:0000256" key="5">
    <source>
        <dbReference type="ARBA" id="ARBA00022833"/>
    </source>
</evidence>
<proteinExistence type="predicted"/>
<feature type="region of interest" description="Disordered" evidence="7">
    <location>
        <begin position="1"/>
        <end position="194"/>
    </location>
</feature>
<feature type="region of interest" description="Disordered" evidence="7">
    <location>
        <begin position="546"/>
        <end position="628"/>
    </location>
</feature>
<dbReference type="InterPro" id="IPR054361">
    <property type="entry name" value="Znf-CCCH_ZC3H4/6/8"/>
</dbReference>
<keyword evidence="4 6" id="KW-0863">Zinc-finger</keyword>
<feature type="compositionally biased region" description="Low complexity" evidence="7">
    <location>
        <begin position="408"/>
        <end position="417"/>
    </location>
</feature>
<evidence type="ECO:0000256" key="4">
    <source>
        <dbReference type="ARBA" id="ARBA00022771"/>
    </source>
</evidence>
<dbReference type="Proteomes" id="UP000261660">
    <property type="component" value="Unplaced"/>
</dbReference>
<feature type="compositionally biased region" description="Low complexity" evidence="7">
    <location>
        <begin position="556"/>
        <end position="569"/>
    </location>
</feature>
<feature type="zinc finger region" description="C3H1-type" evidence="6">
    <location>
        <begin position="213"/>
        <end position="236"/>
    </location>
</feature>
<dbReference type="InParanoid" id="A0A3Q3EA89"/>
<dbReference type="Gene3D" id="4.10.1000.10">
    <property type="entry name" value="Zinc finger, CCCH-type"/>
    <property type="match status" value="1"/>
</dbReference>
<feature type="zinc finger region" description="C3H1-type" evidence="6">
    <location>
        <begin position="267"/>
        <end position="289"/>
    </location>
</feature>
<reference evidence="9" key="2">
    <citation type="submission" date="2025-09" db="UniProtKB">
        <authorList>
            <consortium name="Ensembl"/>
        </authorList>
    </citation>
    <scope>IDENTIFICATION</scope>
</reference>
<feature type="domain" description="C3H1-type" evidence="8">
    <location>
        <begin position="239"/>
        <end position="266"/>
    </location>
</feature>
<evidence type="ECO:0000256" key="1">
    <source>
        <dbReference type="ARBA" id="ARBA00022553"/>
    </source>
</evidence>
<feature type="compositionally biased region" description="Polar residues" evidence="7">
    <location>
        <begin position="130"/>
        <end position="144"/>
    </location>
</feature>
<feature type="region of interest" description="Disordered" evidence="7">
    <location>
        <begin position="322"/>
        <end position="354"/>
    </location>
</feature>
<dbReference type="GO" id="GO:0005634">
    <property type="term" value="C:nucleus"/>
    <property type="evidence" value="ECO:0007669"/>
    <property type="project" value="TreeGrafter"/>
</dbReference>
<dbReference type="PANTHER" id="PTHR13119">
    <property type="entry name" value="ZINC FINGER CCCH DOMAIN-CONTAINING PROTEI"/>
    <property type="match status" value="1"/>
</dbReference>
<dbReference type="SMART" id="SM00356">
    <property type="entry name" value="ZnF_C3H1"/>
    <property type="match status" value="3"/>
</dbReference>
<dbReference type="Pfam" id="PF00642">
    <property type="entry name" value="zf-CCCH"/>
    <property type="match status" value="1"/>
</dbReference>
<evidence type="ECO:0000256" key="2">
    <source>
        <dbReference type="ARBA" id="ARBA00022723"/>
    </source>
</evidence>
<feature type="compositionally biased region" description="Acidic residues" evidence="7">
    <location>
        <begin position="24"/>
        <end position="49"/>
    </location>
</feature>
<dbReference type="PROSITE" id="PS50103">
    <property type="entry name" value="ZF_C3H1"/>
    <property type="match status" value="3"/>
</dbReference>
<evidence type="ECO:0000259" key="8">
    <source>
        <dbReference type="PROSITE" id="PS50103"/>
    </source>
</evidence>
<organism evidence="9 10">
    <name type="scientific">Labrus bergylta</name>
    <name type="common">ballan wrasse</name>
    <dbReference type="NCBI Taxonomy" id="56723"/>
    <lineage>
        <taxon>Eukaryota</taxon>
        <taxon>Metazoa</taxon>
        <taxon>Chordata</taxon>
        <taxon>Craniata</taxon>
        <taxon>Vertebrata</taxon>
        <taxon>Euteleostomi</taxon>
        <taxon>Actinopterygii</taxon>
        <taxon>Neopterygii</taxon>
        <taxon>Teleostei</taxon>
        <taxon>Neoteleostei</taxon>
        <taxon>Acanthomorphata</taxon>
        <taxon>Eupercaria</taxon>
        <taxon>Labriformes</taxon>
        <taxon>Labridae</taxon>
        <taxon>Labrus</taxon>
    </lineage>
</organism>
<feature type="compositionally biased region" description="Basic and acidic residues" evidence="7">
    <location>
        <begin position="50"/>
        <end position="75"/>
    </location>
</feature>
<dbReference type="STRING" id="56723.ENSLBEP00000003998"/>
<dbReference type="InterPro" id="IPR036855">
    <property type="entry name" value="Znf_CCCH_sf"/>
</dbReference>
<reference evidence="9" key="1">
    <citation type="submission" date="2025-08" db="UniProtKB">
        <authorList>
            <consortium name="Ensembl"/>
        </authorList>
    </citation>
    <scope>IDENTIFICATION</scope>
</reference>
<dbReference type="Pfam" id="PF14608">
    <property type="entry name" value="zf-CCCH_2"/>
    <property type="match status" value="1"/>
</dbReference>
<feature type="compositionally biased region" description="Basic residues" evidence="7">
    <location>
        <begin position="76"/>
        <end position="104"/>
    </location>
</feature>
<feature type="compositionally biased region" description="Basic and acidic residues" evidence="7">
    <location>
        <begin position="592"/>
        <end position="602"/>
    </location>
</feature>
<evidence type="ECO:0000256" key="6">
    <source>
        <dbReference type="PROSITE-ProRule" id="PRU00723"/>
    </source>
</evidence>
<feature type="compositionally biased region" description="Polar residues" evidence="7">
    <location>
        <begin position="382"/>
        <end position="396"/>
    </location>
</feature>
<dbReference type="Ensembl" id="ENSLBET00000004206.1">
    <property type="protein sequence ID" value="ENSLBEP00000003998.1"/>
    <property type="gene ID" value="ENSLBEG00000003054.1"/>
</dbReference>
<dbReference type="SUPFAM" id="SSF90229">
    <property type="entry name" value="CCCH zinc finger"/>
    <property type="match status" value="3"/>
</dbReference>
<keyword evidence="1" id="KW-0597">Phosphoprotein</keyword>